<keyword evidence="2 8" id="KW-0436">Ligase</keyword>
<comment type="pathway">
    <text evidence="8">Cofactor biosynthesis; biotin biosynthesis; biotin from 7,8-diaminononanoate: step 1/2.</text>
</comment>
<dbReference type="HAMAP" id="MF_00336">
    <property type="entry name" value="BioD"/>
    <property type="match status" value="1"/>
</dbReference>
<dbReference type="GO" id="GO:0042803">
    <property type="term" value="F:protein homodimerization activity"/>
    <property type="evidence" value="ECO:0007669"/>
    <property type="project" value="UniProtKB-ARBA"/>
</dbReference>
<gene>
    <name evidence="8 9" type="primary">bioD</name>
    <name evidence="9" type="ORF">clem_06810</name>
</gene>
<feature type="binding site" evidence="8">
    <location>
        <position position="54"/>
    </location>
    <ligand>
        <name>Mg(2+)</name>
        <dbReference type="ChEBI" id="CHEBI:18420"/>
    </ligand>
</feature>
<dbReference type="AlphaFoldDB" id="A0A222P257"/>
<comment type="function">
    <text evidence="8">Catalyzes a mechanistically unusual reaction, the ATP-dependent insertion of CO2 between the N7 and N8 nitrogen atoms of 7,8-diaminopelargonic acid (DAPA, also called 7,8-diammoniononanoate) to form a ureido ring.</text>
</comment>
<sequence length="227" mass="25278">MSAFFITGTDTNCGKTYVTCQILDYLKQLGKKGMAIKPLASGCIEKNGQLINEDVLRLQQYNTHLNYPVNNWQFRLPISPHLAAQAENAELSAREIATFCQQDYYKTLDFLFIEGAGGLLVPLNDEETWLDFLKITEIPVILVVGMKLGCINHALLTTSILQAHKIPFSGWIANCLDKNMLALSENIATLSDKISVPLLATIPFQGKLIPHFFTQCFESSLDMASMT</sequence>
<dbReference type="Proteomes" id="UP000201728">
    <property type="component" value="Chromosome"/>
</dbReference>
<keyword evidence="4 8" id="KW-0547">Nucleotide-binding</keyword>
<evidence type="ECO:0000256" key="8">
    <source>
        <dbReference type="HAMAP-Rule" id="MF_00336"/>
    </source>
</evidence>
<dbReference type="FunFam" id="3.40.50.300:FF:000292">
    <property type="entry name" value="ATP-dependent dethiobiotin synthetase BioD"/>
    <property type="match status" value="1"/>
</dbReference>
<evidence type="ECO:0000256" key="5">
    <source>
        <dbReference type="ARBA" id="ARBA00022756"/>
    </source>
</evidence>
<dbReference type="EC" id="6.3.3.3" evidence="8"/>
<keyword evidence="5 8" id="KW-0093">Biotin biosynthesis</keyword>
<evidence type="ECO:0000256" key="2">
    <source>
        <dbReference type="ARBA" id="ARBA00022598"/>
    </source>
</evidence>
<accession>A0A222P257</accession>
<dbReference type="Gene3D" id="3.40.50.300">
    <property type="entry name" value="P-loop containing nucleotide triphosphate hydrolases"/>
    <property type="match status" value="1"/>
</dbReference>
<dbReference type="PANTHER" id="PTHR43210:SF5">
    <property type="entry name" value="DETHIOBIOTIN SYNTHETASE"/>
    <property type="match status" value="1"/>
</dbReference>
<feature type="binding site" evidence="8">
    <location>
        <begin position="114"/>
        <end position="117"/>
    </location>
    <ligand>
        <name>ATP</name>
        <dbReference type="ChEBI" id="CHEBI:30616"/>
    </ligand>
</feature>
<organism evidence="9 10">
    <name type="scientific">Legionella clemsonensis</name>
    <dbReference type="NCBI Taxonomy" id="1867846"/>
    <lineage>
        <taxon>Bacteria</taxon>
        <taxon>Pseudomonadati</taxon>
        <taxon>Pseudomonadota</taxon>
        <taxon>Gammaproteobacteria</taxon>
        <taxon>Legionellales</taxon>
        <taxon>Legionellaceae</taxon>
        <taxon>Legionella</taxon>
    </lineage>
</organism>
<dbReference type="KEGG" id="lcd:clem_06810"/>
<dbReference type="GO" id="GO:0004141">
    <property type="term" value="F:dethiobiotin synthase activity"/>
    <property type="evidence" value="ECO:0007669"/>
    <property type="project" value="UniProtKB-UniRule"/>
</dbReference>
<dbReference type="PANTHER" id="PTHR43210">
    <property type="entry name" value="DETHIOBIOTIN SYNTHETASE"/>
    <property type="match status" value="1"/>
</dbReference>
<keyword evidence="1 8" id="KW-0963">Cytoplasm</keyword>
<dbReference type="SUPFAM" id="SSF52540">
    <property type="entry name" value="P-loop containing nucleoside triphosphate hydrolases"/>
    <property type="match status" value="1"/>
</dbReference>
<dbReference type="EMBL" id="CP016397">
    <property type="protein sequence ID" value="ASQ45917.1"/>
    <property type="molecule type" value="Genomic_DNA"/>
</dbReference>
<evidence type="ECO:0000256" key="3">
    <source>
        <dbReference type="ARBA" id="ARBA00022723"/>
    </source>
</evidence>
<evidence type="ECO:0000256" key="4">
    <source>
        <dbReference type="ARBA" id="ARBA00022741"/>
    </source>
</evidence>
<evidence type="ECO:0000313" key="9">
    <source>
        <dbReference type="EMBL" id="ASQ45917.1"/>
    </source>
</evidence>
<keyword evidence="10" id="KW-1185">Reference proteome</keyword>
<keyword evidence="3 8" id="KW-0479">Metal-binding</keyword>
<feature type="binding site" evidence="8">
    <location>
        <begin position="12"/>
        <end position="17"/>
    </location>
    <ligand>
        <name>ATP</name>
        <dbReference type="ChEBI" id="CHEBI:30616"/>
    </ligand>
</feature>
<reference evidence="10" key="1">
    <citation type="submission" date="2016-07" db="EMBL/GenBank/DDBJ databases">
        <authorList>
            <person name="Florea S."/>
            <person name="Webb J.S."/>
            <person name="Jaromczyk J."/>
            <person name="Schardl C.L."/>
        </authorList>
    </citation>
    <scope>NUCLEOTIDE SEQUENCE [LARGE SCALE GENOMIC DNA]</scope>
    <source>
        <strain evidence="10">CDC-D5610</strain>
    </source>
</reference>
<dbReference type="InterPro" id="IPR004472">
    <property type="entry name" value="DTB_synth_BioD"/>
</dbReference>
<feature type="binding site" evidence="8">
    <location>
        <position position="54"/>
    </location>
    <ligand>
        <name>ATP</name>
        <dbReference type="ChEBI" id="CHEBI:30616"/>
    </ligand>
</feature>
<dbReference type="GO" id="GO:0005829">
    <property type="term" value="C:cytosol"/>
    <property type="evidence" value="ECO:0007669"/>
    <property type="project" value="TreeGrafter"/>
</dbReference>
<feature type="binding site" evidence="8">
    <location>
        <position position="41"/>
    </location>
    <ligand>
        <name>substrate</name>
    </ligand>
</feature>
<feature type="binding site" evidence="8">
    <location>
        <begin position="174"/>
        <end position="175"/>
    </location>
    <ligand>
        <name>ATP</name>
        <dbReference type="ChEBI" id="CHEBI:30616"/>
    </ligand>
</feature>
<comment type="cofactor">
    <cofactor evidence="8">
        <name>Mg(2+)</name>
        <dbReference type="ChEBI" id="CHEBI:18420"/>
    </cofactor>
</comment>
<keyword evidence="7 8" id="KW-0460">Magnesium</keyword>
<dbReference type="NCBIfam" id="TIGR00347">
    <property type="entry name" value="bioD"/>
    <property type="match status" value="1"/>
</dbReference>
<dbReference type="UniPathway" id="UPA00078">
    <property type="reaction ID" value="UER00161"/>
</dbReference>
<name>A0A222P257_9GAMM</name>
<dbReference type="Pfam" id="PF13500">
    <property type="entry name" value="AAA_26"/>
    <property type="match status" value="1"/>
</dbReference>
<dbReference type="PIRSF" id="PIRSF006755">
    <property type="entry name" value="DTB_synth"/>
    <property type="match status" value="1"/>
</dbReference>
<dbReference type="GO" id="GO:0005524">
    <property type="term" value="F:ATP binding"/>
    <property type="evidence" value="ECO:0007669"/>
    <property type="project" value="UniProtKB-UniRule"/>
</dbReference>
<comment type="catalytic activity">
    <reaction evidence="8">
        <text>(7R,8S)-7,8-diammoniononanoate + CO2 + ATP = (4R,5S)-dethiobiotin + ADP + phosphate + 3 H(+)</text>
        <dbReference type="Rhea" id="RHEA:15805"/>
        <dbReference type="ChEBI" id="CHEBI:15378"/>
        <dbReference type="ChEBI" id="CHEBI:16526"/>
        <dbReference type="ChEBI" id="CHEBI:30616"/>
        <dbReference type="ChEBI" id="CHEBI:43474"/>
        <dbReference type="ChEBI" id="CHEBI:149469"/>
        <dbReference type="ChEBI" id="CHEBI:149473"/>
        <dbReference type="ChEBI" id="CHEBI:456216"/>
        <dbReference type="EC" id="6.3.3.3"/>
    </reaction>
</comment>
<dbReference type="OrthoDB" id="9802097at2"/>
<dbReference type="GO" id="GO:0009102">
    <property type="term" value="P:biotin biosynthetic process"/>
    <property type="evidence" value="ECO:0007669"/>
    <property type="project" value="UniProtKB-UniRule"/>
</dbReference>
<dbReference type="InterPro" id="IPR027417">
    <property type="entry name" value="P-loop_NTPase"/>
</dbReference>
<dbReference type="RefSeq" id="WP_094090925.1">
    <property type="nucleotide sequence ID" value="NZ_CP016397.1"/>
</dbReference>
<comment type="similarity">
    <text evidence="8">Belongs to the dethiobiotin synthetase family.</text>
</comment>
<evidence type="ECO:0000256" key="7">
    <source>
        <dbReference type="ARBA" id="ARBA00022842"/>
    </source>
</evidence>
<evidence type="ECO:0000256" key="6">
    <source>
        <dbReference type="ARBA" id="ARBA00022840"/>
    </source>
</evidence>
<feature type="binding site" evidence="8">
    <location>
        <position position="16"/>
    </location>
    <ligand>
        <name>Mg(2+)</name>
        <dbReference type="ChEBI" id="CHEBI:18420"/>
    </ligand>
</feature>
<dbReference type="CDD" id="cd03109">
    <property type="entry name" value="DTBS"/>
    <property type="match status" value="1"/>
</dbReference>
<keyword evidence="6 8" id="KW-0067">ATP-binding</keyword>
<comment type="subcellular location">
    <subcellularLocation>
        <location evidence="8">Cytoplasm</location>
    </subcellularLocation>
</comment>
<feature type="binding site" evidence="8">
    <location>
        <position position="114"/>
    </location>
    <ligand>
        <name>Mg(2+)</name>
        <dbReference type="ChEBI" id="CHEBI:18420"/>
    </ligand>
</feature>
<evidence type="ECO:0000256" key="1">
    <source>
        <dbReference type="ARBA" id="ARBA00022490"/>
    </source>
</evidence>
<feature type="active site" evidence="8">
    <location>
        <position position="37"/>
    </location>
</feature>
<comment type="caution">
    <text evidence="8">Lacks conserved residue(s) required for the propagation of feature annotation.</text>
</comment>
<protein>
    <recommendedName>
        <fullName evidence="8">ATP-dependent dethiobiotin synthetase BioD</fullName>
        <ecNumber evidence="8">6.3.3.3</ecNumber>
    </recommendedName>
    <alternativeName>
        <fullName evidence="8">DTB synthetase</fullName>
        <shortName evidence="8">DTBS</shortName>
    </alternativeName>
    <alternativeName>
        <fullName evidence="8">Dethiobiotin synthase</fullName>
    </alternativeName>
</protein>
<comment type="subunit">
    <text evidence="8">Homodimer.</text>
</comment>
<evidence type="ECO:0000313" key="10">
    <source>
        <dbReference type="Proteomes" id="UP000201728"/>
    </source>
</evidence>
<dbReference type="GO" id="GO:0000287">
    <property type="term" value="F:magnesium ion binding"/>
    <property type="evidence" value="ECO:0007669"/>
    <property type="project" value="UniProtKB-UniRule"/>
</dbReference>
<proteinExistence type="inferred from homology"/>